<evidence type="ECO:0000313" key="2">
    <source>
        <dbReference type="EMBL" id="KAL2631825.1"/>
    </source>
</evidence>
<comment type="caution">
    <text evidence="2">The sequence shown here is derived from an EMBL/GenBank/DDBJ whole genome shotgun (WGS) entry which is preliminary data.</text>
</comment>
<evidence type="ECO:0000313" key="3">
    <source>
        <dbReference type="Proteomes" id="UP001605036"/>
    </source>
</evidence>
<keyword evidence="3" id="KW-1185">Reference proteome</keyword>
<sequence>MDNQRDESGPGRGGGRAGAGRRQGEESHGGEAEATPGGSQQTDGHDNQRQDEENQVPENVRRQDGRLLLPPGVFPGAPEWRGTIAISERARIRKNAQDRLKKLLDISDKVPRTYADRKLFEQVTRLMTTPLADTSSPDLNYGHRLWPLPMSSVEDYIDSLMDQIWLHGCDWRKDELHAERCRTLVEEFQRTGLPQTIHADFLDEVESRPGSEGARNCSFRCPCWEATLGEGWFNHTDASLLQTIGPDWGVLNLHLLLHLLKRVRKHIKDNLQCCSRDVT</sequence>
<reference evidence="2 3" key="1">
    <citation type="submission" date="2024-09" db="EMBL/GenBank/DDBJ databases">
        <title>Chromosome-scale assembly of Riccia fluitans.</title>
        <authorList>
            <person name="Paukszto L."/>
            <person name="Sawicki J."/>
            <person name="Karawczyk K."/>
            <person name="Piernik-Szablinska J."/>
            <person name="Szczecinska M."/>
            <person name="Mazdziarz M."/>
        </authorList>
    </citation>
    <scope>NUCLEOTIDE SEQUENCE [LARGE SCALE GENOMIC DNA]</scope>
    <source>
        <strain evidence="2">Rf_01</strain>
        <tissue evidence="2">Aerial parts of the thallus</tissue>
    </source>
</reference>
<feature type="compositionally biased region" description="Basic and acidic residues" evidence="1">
    <location>
        <begin position="22"/>
        <end position="31"/>
    </location>
</feature>
<protein>
    <submittedName>
        <fullName evidence="2">Uncharacterized protein</fullName>
    </submittedName>
</protein>
<accession>A0ABD1YMW8</accession>
<feature type="compositionally biased region" description="Basic and acidic residues" evidence="1">
    <location>
        <begin position="43"/>
        <end position="52"/>
    </location>
</feature>
<proteinExistence type="predicted"/>
<dbReference type="EMBL" id="JBHFFA010000004">
    <property type="protein sequence ID" value="KAL2631825.1"/>
    <property type="molecule type" value="Genomic_DNA"/>
</dbReference>
<evidence type="ECO:0000256" key="1">
    <source>
        <dbReference type="SAM" id="MobiDB-lite"/>
    </source>
</evidence>
<organism evidence="2 3">
    <name type="scientific">Riccia fluitans</name>
    <dbReference type="NCBI Taxonomy" id="41844"/>
    <lineage>
        <taxon>Eukaryota</taxon>
        <taxon>Viridiplantae</taxon>
        <taxon>Streptophyta</taxon>
        <taxon>Embryophyta</taxon>
        <taxon>Marchantiophyta</taxon>
        <taxon>Marchantiopsida</taxon>
        <taxon>Marchantiidae</taxon>
        <taxon>Marchantiales</taxon>
        <taxon>Ricciaceae</taxon>
        <taxon>Riccia</taxon>
    </lineage>
</organism>
<dbReference type="Proteomes" id="UP001605036">
    <property type="component" value="Unassembled WGS sequence"/>
</dbReference>
<feature type="region of interest" description="Disordered" evidence="1">
    <location>
        <begin position="1"/>
        <end position="74"/>
    </location>
</feature>
<gene>
    <name evidence="2" type="ORF">R1flu_016511</name>
</gene>
<name>A0ABD1YMW8_9MARC</name>
<dbReference type="AlphaFoldDB" id="A0ABD1YMW8"/>